<protein>
    <submittedName>
        <fullName evidence="2">Uncharacterized protein</fullName>
    </submittedName>
</protein>
<proteinExistence type="predicted"/>
<sequence length="98" mass="11008">MQQVSGHSHSVLKRSCRRRRERESLKGTIIKDQPSACRVLPCPTRTSHCGARGPTEPRVLPSLLRRCEASLDIYKLLQTGSHRLLARSPGIEQSGFLF</sequence>
<dbReference type="EMBL" id="CADEAL010001557">
    <property type="protein sequence ID" value="CAB1433405.1"/>
    <property type="molecule type" value="Genomic_DNA"/>
</dbReference>
<comment type="caution">
    <text evidence="2">The sequence shown here is derived from an EMBL/GenBank/DDBJ whole genome shotgun (WGS) entry which is preliminary data.</text>
</comment>
<evidence type="ECO:0000256" key="1">
    <source>
        <dbReference type="SAM" id="MobiDB-lite"/>
    </source>
</evidence>
<gene>
    <name evidence="2" type="ORF">PLEPLA_LOCUS21495</name>
</gene>
<evidence type="ECO:0000313" key="2">
    <source>
        <dbReference type="EMBL" id="CAB1433405.1"/>
    </source>
</evidence>
<reference evidence="2" key="1">
    <citation type="submission" date="2020-03" db="EMBL/GenBank/DDBJ databases">
        <authorList>
            <person name="Weist P."/>
        </authorList>
    </citation>
    <scope>NUCLEOTIDE SEQUENCE</scope>
</reference>
<accession>A0A9N7UMK1</accession>
<dbReference type="AlphaFoldDB" id="A0A9N7UMK1"/>
<dbReference type="Proteomes" id="UP001153269">
    <property type="component" value="Unassembled WGS sequence"/>
</dbReference>
<name>A0A9N7UMK1_PLEPL</name>
<feature type="region of interest" description="Disordered" evidence="1">
    <location>
        <begin position="1"/>
        <end position="25"/>
    </location>
</feature>
<feature type="compositionally biased region" description="Basic residues" evidence="1">
    <location>
        <begin position="10"/>
        <end position="20"/>
    </location>
</feature>
<evidence type="ECO:0000313" key="3">
    <source>
        <dbReference type="Proteomes" id="UP001153269"/>
    </source>
</evidence>
<keyword evidence="3" id="KW-1185">Reference proteome</keyword>
<organism evidence="2 3">
    <name type="scientific">Pleuronectes platessa</name>
    <name type="common">European plaice</name>
    <dbReference type="NCBI Taxonomy" id="8262"/>
    <lineage>
        <taxon>Eukaryota</taxon>
        <taxon>Metazoa</taxon>
        <taxon>Chordata</taxon>
        <taxon>Craniata</taxon>
        <taxon>Vertebrata</taxon>
        <taxon>Euteleostomi</taxon>
        <taxon>Actinopterygii</taxon>
        <taxon>Neopterygii</taxon>
        <taxon>Teleostei</taxon>
        <taxon>Neoteleostei</taxon>
        <taxon>Acanthomorphata</taxon>
        <taxon>Carangaria</taxon>
        <taxon>Pleuronectiformes</taxon>
        <taxon>Pleuronectoidei</taxon>
        <taxon>Pleuronectidae</taxon>
        <taxon>Pleuronectes</taxon>
    </lineage>
</organism>